<comment type="similarity">
    <text evidence="1">Belongs to the AlaDH/PNT family.</text>
</comment>
<dbReference type="SUPFAM" id="SSF52283">
    <property type="entry name" value="Formate/glycerate dehydrogenase catalytic domain-like"/>
    <property type="match status" value="1"/>
</dbReference>
<feature type="domain" description="Alanine dehydrogenase/pyridine nucleotide transhydrogenase N-terminal" evidence="4">
    <location>
        <begin position="7"/>
        <end position="140"/>
    </location>
</feature>
<evidence type="ECO:0000256" key="2">
    <source>
        <dbReference type="ARBA" id="ARBA00023002"/>
    </source>
</evidence>
<dbReference type="CDD" id="cd12188">
    <property type="entry name" value="SDH"/>
    <property type="match status" value="1"/>
</dbReference>
<evidence type="ECO:0000313" key="6">
    <source>
        <dbReference type="Proteomes" id="UP001589613"/>
    </source>
</evidence>
<dbReference type="SUPFAM" id="SSF51735">
    <property type="entry name" value="NAD(P)-binding Rossmann-fold domains"/>
    <property type="match status" value="1"/>
</dbReference>
<dbReference type="InterPro" id="IPR051168">
    <property type="entry name" value="AASS"/>
</dbReference>
<evidence type="ECO:0000259" key="4">
    <source>
        <dbReference type="SMART" id="SM01003"/>
    </source>
</evidence>
<dbReference type="PIRSF" id="PIRSF018250">
    <property type="entry name" value="Saccharopine_DH_Lys"/>
    <property type="match status" value="1"/>
</dbReference>
<dbReference type="InterPro" id="IPR027281">
    <property type="entry name" value="Lys1"/>
</dbReference>
<name>A0ABV5V5L1_9MICO</name>
<evidence type="ECO:0000256" key="1">
    <source>
        <dbReference type="ARBA" id="ARBA00005689"/>
    </source>
</evidence>
<proteinExistence type="inferred from homology"/>
<keyword evidence="3" id="KW-0520">NAD</keyword>
<organism evidence="5 6">
    <name type="scientific">Ornithinimicrobium kibberense</name>
    <dbReference type="NCBI Taxonomy" id="282060"/>
    <lineage>
        <taxon>Bacteria</taxon>
        <taxon>Bacillati</taxon>
        <taxon>Actinomycetota</taxon>
        <taxon>Actinomycetes</taxon>
        <taxon>Micrococcales</taxon>
        <taxon>Ornithinimicrobiaceae</taxon>
        <taxon>Ornithinimicrobium</taxon>
    </lineage>
</organism>
<keyword evidence="6" id="KW-1185">Reference proteome</keyword>
<evidence type="ECO:0000256" key="3">
    <source>
        <dbReference type="ARBA" id="ARBA00023027"/>
    </source>
</evidence>
<dbReference type="Proteomes" id="UP001589613">
    <property type="component" value="Unassembled WGS sequence"/>
</dbReference>
<reference evidence="5 6" key="1">
    <citation type="submission" date="2024-09" db="EMBL/GenBank/DDBJ databases">
        <authorList>
            <person name="Sun Q."/>
            <person name="Mori K."/>
        </authorList>
    </citation>
    <scope>NUCLEOTIDE SEQUENCE [LARGE SCALE GENOMIC DNA]</scope>
    <source>
        <strain evidence="5 6">JCM 12763</strain>
    </source>
</reference>
<sequence length="344" mass="37394">MTRPHLWIRAESRPTEQRVPIVPADAARLIADGFTVTVEESPTRIVPVEEYVEVGCSVAPFGSWVDAPEGAVVVGIKELPEDPSDLQHTHVFFAHAYKGQEGAEEVLERFRRGGGELLDVEYLTVDGKRVVAFGFWAGYVGAALSVLRHRGLLDGGVGPMTREDLDERLRGSTPAEPERALVIGSRGRSGTGAVEALAVAGCALTRWDRADTLVLDKPALLDQDILVNCVVSLGAGEAFVTAEDVDVPRRLRVVGDVTCDVTSEANKLPVNTQITTWDEPVRRFGGDEHPLDVIAIDNLPSLLPRESSETFSAELTPLLPDLADRSGPWAASLEWFRRHVHDAS</sequence>
<dbReference type="Pfam" id="PF05222">
    <property type="entry name" value="AlaDh_PNT_N"/>
    <property type="match status" value="1"/>
</dbReference>
<dbReference type="InterPro" id="IPR007886">
    <property type="entry name" value="AlaDH/PNT_N"/>
</dbReference>
<dbReference type="RefSeq" id="WP_141337975.1">
    <property type="nucleotide sequence ID" value="NZ_JBHMAX010000024.1"/>
</dbReference>
<protein>
    <submittedName>
        <fullName evidence="5">Saccharopine dehydrogenase</fullName>
    </submittedName>
</protein>
<dbReference type="PANTHER" id="PTHR11133">
    <property type="entry name" value="SACCHAROPINE DEHYDROGENASE"/>
    <property type="match status" value="1"/>
</dbReference>
<dbReference type="SMART" id="SM01003">
    <property type="entry name" value="AlaDh_PNT_N"/>
    <property type="match status" value="1"/>
</dbReference>
<keyword evidence="2" id="KW-0560">Oxidoreductase</keyword>
<gene>
    <name evidence="5" type="ORF">ACFFN0_13780</name>
</gene>
<dbReference type="PANTHER" id="PTHR11133:SF23">
    <property type="entry name" value="SACCHAROPINE DEHYDROGENASE [NAD(+), L-LYSINE-FORMING]"/>
    <property type="match status" value="1"/>
</dbReference>
<dbReference type="InterPro" id="IPR036291">
    <property type="entry name" value="NAD(P)-bd_dom_sf"/>
</dbReference>
<comment type="caution">
    <text evidence="5">The sequence shown here is derived from an EMBL/GenBank/DDBJ whole genome shotgun (WGS) entry which is preliminary data.</text>
</comment>
<dbReference type="EMBL" id="JBHMAX010000024">
    <property type="protein sequence ID" value="MFB9733115.1"/>
    <property type="molecule type" value="Genomic_DNA"/>
</dbReference>
<accession>A0ABV5V5L1</accession>
<evidence type="ECO:0000313" key="5">
    <source>
        <dbReference type="EMBL" id="MFB9733115.1"/>
    </source>
</evidence>
<dbReference type="Gene3D" id="3.40.50.720">
    <property type="entry name" value="NAD(P)-binding Rossmann-like Domain"/>
    <property type="match status" value="2"/>
</dbReference>